<feature type="domain" description="Glycosyltransferase subfamily 4-like N-terminal" evidence="1">
    <location>
        <begin position="253"/>
        <end position="419"/>
    </location>
</feature>
<protein>
    <submittedName>
        <fullName evidence="2">Glycosyltransferase</fullName>
    </submittedName>
</protein>
<dbReference type="EMBL" id="VBOT01000116">
    <property type="protein sequence ID" value="TMQ49770.1"/>
    <property type="molecule type" value="Genomic_DNA"/>
</dbReference>
<sequence>MDAARRVLRRPDVGRLAVSRGVRLSGVARRRMDGGQRGGGRPGLGPDTWQLRRWRRNRRLADACRHLHRRARLERRPLPAAPRGEPYYEHRSRRSNRVNYALTVYPLSNGFRGRLERELAAEPVYLNLGELRQLPVGRAISRLRSLQGARLVLPLEDENSRSILPVLTAVAAVSNASVIEVRYPDLHAERISRWSLAKGLVSLAGASAAAARNAASCRGEASRLLDAPRIEPRFGGARALYLNANLWFGVKAGGSIGHVAGVVNAMQKDGCDVAYASAGGRTMIASNVPSLALEAPAVFGIPYELNYYTFHHAVVEQLKRLDAPKFIYQRMSVANYAGVKLSRQWQVPLVLEYNGSEAWIAKNWGRPLRYHDLAVAVEDACLRHAHLVVTISEVLRDELIEKGVQPERIVCYPNCIDPDVFAPSRFSAAGSLALRRKLDIEPDAVLATFVGTFGQWHGVDVLAQAIRRLVDEHHDWLVRARLHFLLVGDGVKMPIVREVLGGDRCARFVTLAGLVPQAEAPACLAASDLLLSPHVANADGSRFFGSPTKLFEYMAMGKGIVASDLDQIGQVLRDSLRCDALPSREPAGDDTALAVLTPPGDVDSLVRSIKFMADQPAWRATLGRNARAEALDKYTWSHHVAAILDRLDSVCR</sequence>
<organism evidence="2 3">
    <name type="scientific">Eiseniibacteriota bacterium</name>
    <dbReference type="NCBI Taxonomy" id="2212470"/>
    <lineage>
        <taxon>Bacteria</taxon>
        <taxon>Candidatus Eiseniibacteriota</taxon>
    </lineage>
</organism>
<dbReference type="SUPFAM" id="SSF53756">
    <property type="entry name" value="UDP-Glycosyltransferase/glycogen phosphorylase"/>
    <property type="match status" value="1"/>
</dbReference>
<evidence type="ECO:0000259" key="1">
    <source>
        <dbReference type="Pfam" id="PF13439"/>
    </source>
</evidence>
<reference evidence="2 3" key="1">
    <citation type="journal article" date="2019" name="Nat. Microbiol.">
        <title>Mediterranean grassland soil C-N compound turnover is dependent on rainfall and depth, and is mediated by genomically divergent microorganisms.</title>
        <authorList>
            <person name="Diamond S."/>
            <person name="Andeer P.F."/>
            <person name="Li Z."/>
            <person name="Crits-Christoph A."/>
            <person name="Burstein D."/>
            <person name="Anantharaman K."/>
            <person name="Lane K.R."/>
            <person name="Thomas B.C."/>
            <person name="Pan C."/>
            <person name="Northen T.R."/>
            <person name="Banfield J.F."/>
        </authorList>
    </citation>
    <scope>NUCLEOTIDE SEQUENCE [LARGE SCALE GENOMIC DNA]</scope>
    <source>
        <strain evidence="2">WS_3</strain>
    </source>
</reference>
<gene>
    <name evidence="2" type="ORF">E6K73_09370</name>
</gene>
<dbReference type="InterPro" id="IPR028098">
    <property type="entry name" value="Glyco_trans_4-like_N"/>
</dbReference>
<dbReference type="GO" id="GO:0016757">
    <property type="term" value="F:glycosyltransferase activity"/>
    <property type="evidence" value="ECO:0007669"/>
    <property type="project" value="TreeGrafter"/>
</dbReference>
<dbReference type="Proteomes" id="UP000320184">
    <property type="component" value="Unassembled WGS sequence"/>
</dbReference>
<evidence type="ECO:0000313" key="2">
    <source>
        <dbReference type="EMBL" id="TMQ49770.1"/>
    </source>
</evidence>
<comment type="caution">
    <text evidence="2">The sequence shown here is derived from an EMBL/GenBank/DDBJ whole genome shotgun (WGS) entry which is preliminary data.</text>
</comment>
<dbReference type="InterPro" id="IPR050194">
    <property type="entry name" value="Glycosyltransferase_grp1"/>
</dbReference>
<keyword evidence="2" id="KW-0808">Transferase</keyword>
<dbReference type="PANTHER" id="PTHR45947:SF3">
    <property type="entry name" value="SULFOQUINOVOSYL TRANSFERASE SQD2"/>
    <property type="match status" value="1"/>
</dbReference>
<dbReference type="Pfam" id="PF13692">
    <property type="entry name" value="Glyco_trans_1_4"/>
    <property type="match status" value="1"/>
</dbReference>
<evidence type="ECO:0000313" key="3">
    <source>
        <dbReference type="Proteomes" id="UP000320184"/>
    </source>
</evidence>
<dbReference type="AlphaFoldDB" id="A0A538SEI9"/>
<dbReference type="Gene3D" id="3.40.50.2000">
    <property type="entry name" value="Glycogen Phosphorylase B"/>
    <property type="match status" value="2"/>
</dbReference>
<proteinExistence type="predicted"/>
<accession>A0A538SEI9</accession>
<dbReference type="PANTHER" id="PTHR45947">
    <property type="entry name" value="SULFOQUINOVOSYL TRANSFERASE SQD2"/>
    <property type="match status" value="1"/>
</dbReference>
<dbReference type="Pfam" id="PF13439">
    <property type="entry name" value="Glyco_transf_4"/>
    <property type="match status" value="1"/>
</dbReference>
<name>A0A538SEI9_UNCEI</name>